<dbReference type="InterPro" id="IPR036390">
    <property type="entry name" value="WH_DNA-bd_sf"/>
</dbReference>
<sequence length="313" mass="36053">MKIDRLLGITILLLNRERVSAKELAERFEVSTKTIYRDMETLNQAGIPISAQQGTSGGFEMMQQFTLRRQFLTLQEMASLLAAVKGMNSAVTSPKHEGLVEKVTALLHHTGDRAQVKQVGQGMIFDFNPWGLGEKAKLKITTLHQAIEERSRVEVAYVDRQGIASVRRLEPISLLLKGNVWYLHAYCTTRKDFRVFRLSRIQTVDVLAERYDHVEVPSLETFDWNTQWNAHQQVALSLHFHPEVRYLAEDRFAPDSITERMDGWIEVKETFVIDEWLYSMLLSYGEYVIVESPASIADELVRRAHQIIKRYSN</sequence>
<dbReference type="Gene3D" id="1.10.10.10">
    <property type="entry name" value="Winged helix-like DNA-binding domain superfamily/Winged helix DNA-binding domain"/>
    <property type="match status" value="1"/>
</dbReference>
<organism evidence="4 5">
    <name type="scientific">Paenibacillus shirakamiensis</name>
    <dbReference type="NCBI Taxonomy" id="1265935"/>
    <lineage>
        <taxon>Bacteria</taxon>
        <taxon>Bacillati</taxon>
        <taxon>Bacillota</taxon>
        <taxon>Bacilli</taxon>
        <taxon>Bacillales</taxon>
        <taxon>Paenibacillaceae</taxon>
        <taxon>Paenibacillus</taxon>
    </lineage>
</organism>
<dbReference type="Proteomes" id="UP001519288">
    <property type="component" value="Unassembled WGS sequence"/>
</dbReference>
<dbReference type="InterPro" id="IPR057727">
    <property type="entry name" value="WCX_dom"/>
</dbReference>
<proteinExistence type="predicted"/>
<dbReference type="InterPro" id="IPR013196">
    <property type="entry name" value="HTH_11"/>
</dbReference>
<evidence type="ECO:0000313" key="5">
    <source>
        <dbReference type="Proteomes" id="UP001519288"/>
    </source>
</evidence>
<keyword evidence="5" id="KW-1185">Reference proteome</keyword>
<dbReference type="PROSITE" id="PS51000">
    <property type="entry name" value="HTH_DEOR_2"/>
    <property type="match status" value="1"/>
</dbReference>
<dbReference type="InterPro" id="IPR028349">
    <property type="entry name" value="PafC-like"/>
</dbReference>
<comment type="caution">
    <text evidence="4">The sequence shown here is derived from an EMBL/GenBank/DDBJ whole genome shotgun (WGS) entry which is preliminary data.</text>
</comment>
<keyword evidence="2" id="KW-0804">Transcription</keyword>
<dbReference type="InterPro" id="IPR026881">
    <property type="entry name" value="WYL_dom"/>
</dbReference>
<evidence type="ECO:0000259" key="3">
    <source>
        <dbReference type="PROSITE" id="PS51000"/>
    </source>
</evidence>
<protein>
    <submittedName>
        <fullName evidence="4">DNA-binding transcriptional regulator YafY</fullName>
    </submittedName>
</protein>
<dbReference type="PANTHER" id="PTHR34580">
    <property type="match status" value="1"/>
</dbReference>
<feature type="domain" description="HTH deoR-type" evidence="3">
    <location>
        <begin position="2"/>
        <end position="61"/>
    </location>
</feature>
<dbReference type="RefSeq" id="WP_209864325.1">
    <property type="nucleotide sequence ID" value="NZ_JAGGLD010000005.1"/>
</dbReference>
<dbReference type="PANTHER" id="PTHR34580:SF1">
    <property type="entry name" value="PROTEIN PAFC"/>
    <property type="match status" value="1"/>
</dbReference>
<dbReference type="Pfam" id="PF25583">
    <property type="entry name" value="WCX"/>
    <property type="match status" value="1"/>
</dbReference>
<evidence type="ECO:0000256" key="2">
    <source>
        <dbReference type="ARBA" id="ARBA00023163"/>
    </source>
</evidence>
<dbReference type="InterPro" id="IPR001034">
    <property type="entry name" value="DeoR_HTH"/>
</dbReference>
<dbReference type="GO" id="GO:0003677">
    <property type="term" value="F:DNA binding"/>
    <property type="evidence" value="ECO:0007669"/>
    <property type="project" value="UniProtKB-KW"/>
</dbReference>
<keyword evidence="4" id="KW-0238">DNA-binding</keyword>
<dbReference type="InterPro" id="IPR036388">
    <property type="entry name" value="WH-like_DNA-bd_sf"/>
</dbReference>
<dbReference type="PROSITE" id="PS52050">
    <property type="entry name" value="WYL"/>
    <property type="match status" value="1"/>
</dbReference>
<dbReference type="Pfam" id="PF08279">
    <property type="entry name" value="HTH_11"/>
    <property type="match status" value="1"/>
</dbReference>
<dbReference type="Pfam" id="PF13280">
    <property type="entry name" value="WYL"/>
    <property type="match status" value="1"/>
</dbReference>
<keyword evidence="1" id="KW-0805">Transcription regulation</keyword>
<evidence type="ECO:0000256" key="1">
    <source>
        <dbReference type="ARBA" id="ARBA00023015"/>
    </source>
</evidence>
<dbReference type="PIRSF" id="PIRSF016838">
    <property type="entry name" value="PafC"/>
    <property type="match status" value="1"/>
</dbReference>
<name>A0ABS4JJX4_9BACL</name>
<gene>
    <name evidence="4" type="ORF">J2Z69_003070</name>
</gene>
<dbReference type="SUPFAM" id="SSF46785">
    <property type="entry name" value="Winged helix' DNA-binding domain"/>
    <property type="match status" value="1"/>
</dbReference>
<accession>A0ABS4JJX4</accession>
<dbReference type="InterPro" id="IPR051534">
    <property type="entry name" value="CBASS_pafABC_assoc_protein"/>
</dbReference>
<evidence type="ECO:0000313" key="4">
    <source>
        <dbReference type="EMBL" id="MBP2002014.1"/>
    </source>
</evidence>
<dbReference type="EMBL" id="JAGGLD010000005">
    <property type="protein sequence ID" value="MBP2002014.1"/>
    <property type="molecule type" value="Genomic_DNA"/>
</dbReference>
<reference evidence="4 5" key="1">
    <citation type="submission" date="2021-03" db="EMBL/GenBank/DDBJ databases">
        <title>Genomic Encyclopedia of Type Strains, Phase IV (KMG-IV): sequencing the most valuable type-strain genomes for metagenomic binning, comparative biology and taxonomic classification.</title>
        <authorList>
            <person name="Goeker M."/>
        </authorList>
    </citation>
    <scope>NUCLEOTIDE SEQUENCE [LARGE SCALE GENOMIC DNA]</scope>
    <source>
        <strain evidence="4 5">DSM 26806</strain>
    </source>
</reference>